<proteinExistence type="inferred from homology"/>
<dbReference type="PANTHER" id="PTHR43133:SF8">
    <property type="entry name" value="RNA POLYMERASE SIGMA FACTOR HI_1459-RELATED"/>
    <property type="match status" value="1"/>
</dbReference>
<comment type="similarity">
    <text evidence="1">Belongs to the sigma-70 factor family. ECF subfamily.</text>
</comment>
<dbReference type="PANTHER" id="PTHR43133">
    <property type="entry name" value="RNA POLYMERASE ECF-TYPE SIGMA FACTO"/>
    <property type="match status" value="1"/>
</dbReference>
<organism evidence="7 8">
    <name type="scientific">Pseudarthrobacter enclensis</name>
    <dbReference type="NCBI Taxonomy" id="993070"/>
    <lineage>
        <taxon>Bacteria</taxon>
        <taxon>Bacillati</taxon>
        <taxon>Actinomycetota</taxon>
        <taxon>Actinomycetes</taxon>
        <taxon>Micrococcales</taxon>
        <taxon>Micrococcaceae</taxon>
        <taxon>Pseudarthrobacter</taxon>
    </lineage>
</organism>
<dbReference type="InterPro" id="IPR013324">
    <property type="entry name" value="RNA_pol_sigma_r3/r4-like"/>
</dbReference>
<dbReference type="CDD" id="cd06171">
    <property type="entry name" value="Sigma70_r4"/>
    <property type="match status" value="1"/>
</dbReference>
<dbReference type="STRING" id="993070.AS031_14890"/>
<keyword evidence="2" id="KW-0805">Transcription regulation</keyword>
<reference evidence="7 8" key="1">
    <citation type="journal article" date="2014" name="Arch. Microbiol.">
        <title>Arthrobacter enclensis sp. nov., isolated from sediment sample.</title>
        <authorList>
            <person name="Dastager S.G."/>
            <person name="Liu Q."/>
            <person name="Tang S.K."/>
            <person name="Krishnamurthi S."/>
            <person name="Lee J.C."/>
            <person name="Li W.J."/>
        </authorList>
    </citation>
    <scope>NUCLEOTIDE SEQUENCE [LARGE SCALE GENOMIC DNA]</scope>
    <source>
        <strain evidence="7 8">NIO-1008</strain>
    </source>
</reference>
<keyword evidence="4" id="KW-0238">DNA-binding</keyword>
<dbReference type="GO" id="GO:0016987">
    <property type="term" value="F:sigma factor activity"/>
    <property type="evidence" value="ECO:0007669"/>
    <property type="project" value="UniProtKB-KW"/>
</dbReference>
<gene>
    <name evidence="7" type="ORF">AS031_14890</name>
</gene>
<protein>
    <submittedName>
        <fullName evidence="7">RNA polymerase subunit sigma-70</fullName>
    </submittedName>
</protein>
<evidence type="ECO:0000256" key="2">
    <source>
        <dbReference type="ARBA" id="ARBA00023015"/>
    </source>
</evidence>
<dbReference type="GO" id="GO:0006352">
    <property type="term" value="P:DNA-templated transcription initiation"/>
    <property type="evidence" value="ECO:0007669"/>
    <property type="project" value="InterPro"/>
</dbReference>
<dbReference type="InterPro" id="IPR036388">
    <property type="entry name" value="WH-like_DNA-bd_sf"/>
</dbReference>
<evidence type="ECO:0000256" key="3">
    <source>
        <dbReference type="ARBA" id="ARBA00023082"/>
    </source>
</evidence>
<evidence type="ECO:0000256" key="4">
    <source>
        <dbReference type="ARBA" id="ARBA00023125"/>
    </source>
</evidence>
<evidence type="ECO:0000313" key="7">
    <source>
        <dbReference type="EMBL" id="KSU73961.1"/>
    </source>
</evidence>
<keyword evidence="3" id="KW-0731">Sigma factor</keyword>
<dbReference type="AlphaFoldDB" id="A0A0V8IGR2"/>
<dbReference type="OrthoDB" id="5501064at2"/>
<dbReference type="Proteomes" id="UP000053199">
    <property type="component" value="Unassembled WGS sequence"/>
</dbReference>
<evidence type="ECO:0000256" key="5">
    <source>
        <dbReference type="ARBA" id="ARBA00023163"/>
    </source>
</evidence>
<dbReference type="EMBL" id="LNQM01000007">
    <property type="protein sequence ID" value="KSU73961.1"/>
    <property type="molecule type" value="Genomic_DNA"/>
</dbReference>
<dbReference type="SUPFAM" id="SSF88659">
    <property type="entry name" value="Sigma3 and sigma4 domains of RNA polymerase sigma factors"/>
    <property type="match status" value="1"/>
</dbReference>
<name>A0A0V8IGR2_9MICC</name>
<accession>A0A0V8IGR2</accession>
<dbReference type="Gene3D" id="1.10.1740.10">
    <property type="match status" value="1"/>
</dbReference>
<keyword evidence="8" id="KW-1185">Reference proteome</keyword>
<keyword evidence="5" id="KW-0804">Transcription</keyword>
<evidence type="ECO:0000259" key="6">
    <source>
        <dbReference type="Pfam" id="PF04545"/>
    </source>
</evidence>
<comment type="caution">
    <text evidence="7">The sequence shown here is derived from an EMBL/GenBank/DDBJ whole genome shotgun (WGS) entry which is preliminary data.</text>
</comment>
<dbReference type="SUPFAM" id="SSF88946">
    <property type="entry name" value="Sigma2 domain of RNA polymerase sigma factors"/>
    <property type="match status" value="1"/>
</dbReference>
<evidence type="ECO:0000313" key="8">
    <source>
        <dbReference type="Proteomes" id="UP000053199"/>
    </source>
</evidence>
<dbReference type="InterPro" id="IPR013325">
    <property type="entry name" value="RNA_pol_sigma_r2"/>
</dbReference>
<dbReference type="Gene3D" id="1.10.10.10">
    <property type="entry name" value="Winged helix-like DNA-binding domain superfamily/Winged helix DNA-binding domain"/>
    <property type="match status" value="1"/>
</dbReference>
<dbReference type="NCBIfam" id="TIGR02937">
    <property type="entry name" value="sigma70-ECF"/>
    <property type="match status" value="1"/>
</dbReference>
<dbReference type="InterPro" id="IPR039425">
    <property type="entry name" value="RNA_pol_sigma-70-like"/>
</dbReference>
<dbReference type="GO" id="GO:0003677">
    <property type="term" value="F:DNA binding"/>
    <property type="evidence" value="ECO:0007669"/>
    <property type="project" value="UniProtKB-KW"/>
</dbReference>
<dbReference type="Pfam" id="PF04545">
    <property type="entry name" value="Sigma70_r4"/>
    <property type="match status" value="1"/>
</dbReference>
<feature type="domain" description="RNA polymerase sigma-70 region 4" evidence="6">
    <location>
        <begin position="124"/>
        <end position="173"/>
    </location>
</feature>
<dbReference type="RefSeq" id="WP_058268933.1">
    <property type="nucleotide sequence ID" value="NZ_FMAZ01000006.1"/>
</dbReference>
<dbReference type="InterPro" id="IPR014284">
    <property type="entry name" value="RNA_pol_sigma-70_dom"/>
</dbReference>
<dbReference type="InterPro" id="IPR007630">
    <property type="entry name" value="RNA_pol_sigma70_r4"/>
</dbReference>
<evidence type="ECO:0000256" key="1">
    <source>
        <dbReference type="ARBA" id="ARBA00010641"/>
    </source>
</evidence>
<sequence length="183" mass="19955">MTDALTDESLLDPDPGPAAFGAVYRTYASQVLGYLTARGAEDPEAAMQDVFLAVLPRLDTVTGGSDGLRTFIFSVAHARMVDDRRRHGRAPAKVPFDPELDRREDLSAEDEALDRIAPGEVLGLLESLPEDQREVLALRLVAGLSIEQAAESMGRSAGAVKQLQRRGILRLRELASVKEYLKP</sequence>